<sequence>MMHQDEYTPGSISDLFGGKDKDDSSNPKLFKLFLKPAKIPEQVVPGHKEKVKLLSVKPKRSELTDEKTRKGSEATAKSGEVNNSLNKQKTDPQIKLSHNEDLSLQRSKEKIEEKNGRSVFVGCLPVNVKKKAPEDPKLPRKAVAATGKFHPKVNTLNAYIVFKNQLAAEKATELNNTYIDGNHIRVDFLGSKNKQHDHKRSIFVGNLPFDVHEEEVRKHFSECGQIETVRLIRDKLTRFGKGFGYVLFSDKDSVLLSLKLDGLKFKGRYLRVQRSTPNAQTSYTSVKRPNQTQVKKVDKAAEYKKRKYSETDQVDDRMRKKKIAVKFNAQTGKLTLRKRDKVKKKLKRKIEKKKKEKVADFLLGNKKDSQKQK</sequence>
<comment type="similarity">
    <text evidence="2">Belongs to the RRM RBM34 family.</text>
</comment>
<evidence type="ECO:0000256" key="4">
    <source>
        <dbReference type="ARBA" id="ARBA00023242"/>
    </source>
</evidence>
<feature type="compositionally biased region" description="Basic and acidic residues" evidence="6">
    <location>
        <begin position="59"/>
        <end position="72"/>
    </location>
</feature>
<evidence type="ECO:0000256" key="5">
    <source>
        <dbReference type="PROSITE-ProRule" id="PRU00176"/>
    </source>
</evidence>
<dbReference type="Proteomes" id="UP001208570">
    <property type="component" value="Unassembled WGS sequence"/>
</dbReference>
<keyword evidence="4" id="KW-0539">Nucleus</keyword>
<proteinExistence type="inferred from homology"/>
<dbReference type="PROSITE" id="PS50102">
    <property type="entry name" value="RRM"/>
    <property type="match status" value="1"/>
</dbReference>
<dbReference type="GO" id="GO:0019843">
    <property type="term" value="F:rRNA binding"/>
    <property type="evidence" value="ECO:0007669"/>
    <property type="project" value="TreeGrafter"/>
</dbReference>
<feature type="region of interest" description="Disordered" evidence="6">
    <location>
        <begin position="1"/>
        <end position="21"/>
    </location>
</feature>
<evidence type="ECO:0000256" key="2">
    <source>
        <dbReference type="ARBA" id="ARBA00007077"/>
    </source>
</evidence>
<comment type="caution">
    <text evidence="8">The sequence shown here is derived from an EMBL/GenBank/DDBJ whole genome shotgun (WGS) entry which is preliminary data.</text>
</comment>
<dbReference type="InterPro" id="IPR000504">
    <property type="entry name" value="RRM_dom"/>
</dbReference>
<dbReference type="CDD" id="cd12395">
    <property type="entry name" value="RRM2_RBM34"/>
    <property type="match status" value="1"/>
</dbReference>
<evidence type="ECO:0000259" key="7">
    <source>
        <dbReference type="PROSITE" id="PS50102"/>
    </source>
</evidence>
<name>A0AAD9K262_9ANNE</name>
<evidence type="ECO:0000256" key="6">
    <source>
        <dbReference type="SAM" id="MobiDB-lite"/>
    </source>
</evidence>
<feature type="domain" description="RRM" evidence="7">
    <location>
        <begin position="200"/>
        <end position="277"/>
    </location>
</feature>
<dbReference type="InterPro" id="IPR012677">
    <property type="entry name" value="Nucleotide-bd_a/b_plait_sf"/>
</dbReference>
<dbReference type="Gene3D" id="3.30.70.330">
    <property type="match status" value="2"/>
</dbReference>
<dbReference type="GO" id="GO:0000463">
    <property type="term" value="P:maturation of LSU-rRNA from tricistronic rRNA transcript (SSU-rRNA, 5.8S rRNA, LSU-rRNA)"/>
    <property type="evidence" value="ECO:0007669"/>
    <property type="project" value="TreeGrafter"/>
</dbReference>
<dbReference type="InterPro" id="IPR035979">
    <property type="entry name" value="RBD_domain_sf"/>
</dbReference>
<comment type="subcellular location">
    <subcellularLocation>
        <location evidence="1">Nucleus</location>
        <location evidence="1">Nucleolus</location>
    </subcellularLocation>
</comment>
<dbReference type="GO" id="GO:0005730">
    <property type="term" value="C:nucleolus"/>
    <property type="evidence" value="ECO:0007669"/>
    <property type="project" value="UniProtKB-SubCell"/>
</dbReference>
<dbReference type="EMBL" id="JAODUP010000096">
    <property type="protein sequence ID" value="KAK2162570.1"/>
    <property type="molecule type" value="Genomic_DNA"/>
</dbReference>
<dbReference type="AlphaFoldDB" id="A0AAD9K262"/>
<keyword evidence="9" id="KW-1185">Reference proteome</keyword>
<dbReference type="InterPro" id="IPR034221">
    <property type="entry name" value="RBM34_RRM2"/>
</dbReference>
<organism evidence="8 9">
    <name type="scientific">Paralvinella palmiformis</name>
    <dbReference type="NCBI Taxonomy" id="53620"/>
    <lineage>
        <taxon>Eukaryota</taxon>
        <taxon>Metazoa</taxon>
        <taxon>Spiralia</taxon>
        <taxon>Lophotrochozoa</taxon>
        <taxon>Annelida</taxon>
        <taxon>Polychaeta</taxon>
        <taxon>Sedentaria</taxon>
        <taxon>Canalipalpata</taxon>
        <taxon>Terebellida</taxon>
        <taxon>Terebelliformia</taxon>
        <taxon>Alvinellidae</taxon>
        <taxon>Paralvinella</taxon>
    </lineage>
</organism>
<keyword evidence="3 5" id="KW-0694">RNA-binding</keyword>
<gene>
    <name evidence="8" type="ORF">LSH36_96g05026</name>
</gene>
<feature type="region of interest" description="Disordered" evidence="6">
    <location>
        <begin position="55"/>
        <end position="95"/>
    </location>
</feature>
<reference evidence="8" key="1">
    <citation type="journal article" date="2023" name="Mol. Biol. Evol.">
        <title>Third-Generation Sequencing Reveals the Adaptive Role of the Epigenome in Three Deep-Sea Polychaetes.</title>
        <authorList>
            <person name="Perez M."/>
            <person name="Aroh O."/>
            <person name="Sun Y."/>
            <person name="Lan Y."/>
            <person name="Juniper S.K."/>
            <person name="Young C.R."/>
            <person name="Angers B."/>
            <person name="Qian P.Y."/>
        </authorList>
    </citation>
    <scope>NUCLEOTIDE SEQUENCE</scope>
    <source>
        <strain evidence="8">P08H-3</strain>
    </source>
</reference>
<evidence type="ECO:0000313" key="8">
    <source>
        <dbReference type="EMBL" id="KAK2162570.1"/>
    </source>
</evidence>
<evidence type="ECO:0000256" key="1">
    <source>
        <dbReference type="ARBA" id="ARBA00004604"/>
    </source>
</evidence>
<dbReference type="PANTHER" id="PTHR23236">
    <property type="entry name" value="EUKARYOTIC TRANSLATION INITIATION FACTOR 4B/4H"/>
    <property type="match status" value="1"/>
</dbReference>
<accession>A0AAD9K262</accession>
<dbReference type="Pfam" id="PF00076">
    <property type="entry name" value="RRM_1"/>
    <property type="match status" value="1"/>
</dbReference>
<dbReference type="SMART" id="SM00360">
    <property type="entry name" value="RRM"/>
    <property type="match status" value="2"/>
</dbReference>
<evidence type="ECO:0000313" key="9">
    <source>
        <dbReference type="Proteomes" id="UP001208570"/>
    </source>
</evidence>
<protein>
    <recommendedName>
        <fullName evidence="7">RRM domain-containing protein</fullName>
    </recommendedName>
</protein>
<dbReference type="PANTHER" id="PTHR23236:SF25">
    <property type="entry name" value="RNA-BINDING PROTEIN 34"/>
    <property type="match status" value="1"/>
</dbReference>
<evidence type="ECO:0000256" key="3">
    <source>
        <dbReference type="ARBA" id="ARBA00022884"/>
    </source>
</evidence>
<dbReference type="SUPFAM" id="SSF54928">
    <property type="entry name" value="RNA-binding domain, RBD"/>
    <property type="match status" value="2"/>
</dbReference>